<evidence type="ECO:0000256" key="1">
    <source>
        <dbReference type="ARBA" id="ARBA00004651"/>
    </source>
</evidence>
<dbReference type="Proteomes" id="UP000261540">
    <property type="component" value="Unplaced"/>
</dbReference>
<evidence type="ECO:0000256" key="3">
    <source>
        <dbReference type="ARBA" id="ARBA00022475"/>
    </source>
</evidence>
<sequence>MHFKAAVVFTLFTLCSSSNTSNHFNGKIGRAFPGFLKALDEPIDYLDVQEESGSGFSSDHPKEHKPAVVKKGYHVTQKVAEFLTGPVMTVFIPWVYILVFVVSIPLNLLAVFMFACRVQSKKPAVIFMLNLAVADLLFVLLLPFKMSYHFNGNNWTYGQTTCSLITAAFYCNMYCSILLMMCISVDRFLAVVYPIESLAWRSRQNAMVVCGVMWLLAIAGVVPILLSKQTTHLEELGITTCHDVMDIQQLRGYYLYFFPIFCSIFFFVPLAFTVVCYARIIQALHATSDSASMPKKRRAVFMAAAVLVVFVVCFTPTNIILMVHYVQLARSSHSSYAAYLLATCIGSVSCCLDPLIYYFGSSQCRKQVAAILPRSALKESDKELHASSTRSSKMATFWHSEEKQYKKLEA</sequence>
<keyword evidence="4 17" id="KW-0812">Transmembrane</keyword>
<dbReference type="GO" id="GO:0007200">
    <property type="term" value="P:phospholipase C-activating G protein-coupled receptor signaling pathway"/>
    <property type="evidence" value="ECO:0007669"/>
    <property type="project" value="TreeGrafter"/>
</dbReference>
<evidence type="ECO:0000256" key="14">
    <source>
        <dbReference type="ARBA" id="ARBA00023224"/>
    </source>
</evidence>
<organism evidence="21 22">
    <name type="scientific">Paramormyrops kingsleyae</name>
    <dbReference type="NCBI Taxonomy" id="1676925"/>
    <lineage>
        <taxon>Eukaryota</taxon>
        <taxon>Metazoa</taxon>
        <taxon>Chordata</taxon>
        <taxon>Craniata</taxon>
        <taxon>Vertebrata</taxon>
        <taxon>Euteleostomi</taxon>
        <taxon>Actinopterygii</taxon>
        <taxon>Neopterygii</taxon>
        <taxon>Teleostei</taxon>
        <taxon>Osteoglossocephala</taxon>
        <taxon>Osteoglossomorpha</taxon>
        <taxon>Osteoglossiformes</taxon>
        <taxon>Mormyridae</taxon>
        <taxon>Paramormyrops</taxon>
    </lineage>
</organism>
<dbReference type="PROSITE" id="PS50262">
    <property type="entry name" value="G_PROTEIN_RECEP_F1_2"/>
    <property type="match status" value="1"/>
</dbReference>
<evidence type="ECO:0000256" key="6">
    <source>
        <dbReference type="ARBA" id="ARBA00022729"/>
    </source>
</evidence>
<dbReference type="PROSITE" id="PS00237">
    <property type="entry name" value="G_PROTEIN_RECEP_F1_1"/>
    <property type="match status" value="1"/>
</dbReference>
<dbReference type="GO" id="GO:0035025">
    <property type="term" value="P:positive regulation of Rho protein signal transduction"/>
    <property type="evidence" value="ECO:0007669"/>
    <property type="project" value="TreeGrafter"/>
</dbReference>
<accession>A0A3B3SIR1</accession>
<dbReference type="STRING" id="1676925.ENSPKIP00000030190"/>
<feature type="disulfide bond" evidence="16">
    <location>
        <begin position="162"/>
        <end position="241"/>
    </location>
</feature>
<feature type="transmembrane region" description="Helical" evidence="18">
    <location>
        <begin position="336"/>
        <end position="359"/>
    </location>
</feature>
<evidence type="ECO:0000256" key="2">
    <source>
        <dbReference type="ARBA" id="ARBA00019705"/>
    </source>
</evidence>
<dbReference type="PANTHER" id="PTHR24232:SF20">
    <property type="entry name" value="PROTEINASE-ACTIVATED RECEPTOR 1"/>
    <property type="match status" value="1"/>
</dbReference>
<dbReference type="Ensembl" id="ENSPKIT00000011001.1">
    <property type="protein sequence ID" value="ENSPKIP00000030190.1"/>
    <property type="gene ID" value="ENSPKIG00000011142.1"/>
</dbReference>
<reference evidence="21" key="1">
    <citation type="submission" date="2025-08" db="UniProtKB">
        <authorList>
            <consortium name="Ensembl"/>
        </authorList>
    </citation>
    <scope>IDENTIFICATION</scope>
</reference>
<evidence type="ECO:0000256" key="19">
    <source>
        <dbReference type="SAM" id="SignalP"/>
    </source>
</evidence>
<dbReference type="InterPro" id="IPR017452">
    <property type="entry name" value="GPCR_Rhodpsn_7TM"/>
</dbReference>
<dbReference type="PANTHER" id="PTHR24232">
    <property type="entry name" value="G-PROTEIN COUPLED RECEPTOR"/>
    <property type="match status" value="1"/>
</dbReference>
<evidence type="ECO:0000256" key="17">
    <source>
        <dbReference type="RuleBase" id="RU000688"/>
    </source>
</evidence>
<keyword evidence="7 18" id="KW-1133">Transmembrane helix</keyword>
<dbReference type="Pfam" id="PF00001">
    <property type="entry name" value="7tm_1"/>
    <property type="match status" value="1"/>
</dbReference>
<dbReference type="InterPro" id="IPR003912">
    <property type="entry name" value="Protea_act_rcpt"/>
</dbReference>
<evidence type="ECO:0000256" key="18">
    <source>
        <dbReference type="SAM" id="Phobius"/>
    </source>
</evidence>
<evidence type="ECO:0000259" key="20">
    <source>
        <dbReference type="PROSITE" id="PS50262"/>
    </source>
</evidence>
<dbReference type="OrthoDB" id="8881832at2759"/>
<evidence type="ECO:0000256" key="8">
    <source>
        <dbReference type="ARBA" id="ARBA00023040"/>
    </source>
</evidence>
<dbReference type="PRINTS" id="PR01428">
    <property type="entry name" value="PROTEASEAR"/>
</dbReference>
<dbReference type="AlphaFoldDB" id="A0A3B3SIR1"/>
<feature type="chain" id="PRO_5017293356" description="Proteinase-activated receptor 1" evidence="19">
    <location>
        <begin position="18"/>
        <end position="410"/>
    </location>
</feature>
<dbReference type="SUPFAM" id="SSF81321">
    <property type="entry name" value="Family A G protein-coupled receptor-like"/>
    <property type="match status" value="1"/>
</dbReference>
<comment type="subcellular location">
    <subcellularLocation>
        <location evidence="1">Cell membrane</location>
        <topology evidence="1">Multi-pass membrane protein</topology>
    </subcellularLocation>
</comment>
<dbReference type="CDD" id="cd15369">
    <property type="entry name" value="7tmA_PAR1"/>
    <property type="match status" value="1"/>
</dbReference>
<keyword evidence="9" id="KW-0094">Blood coagulation</keyword>
<keyword evidence="6 19" id="KW-0732">Signal</keyword>
<evidence type="ECO:0000256" key="5">
    <source>
        <dbReference type="ARBA" id="ARBA00022696"/>
    </source>
</evidence>
<feature type="signal peptide" evidence="19">
    <location>
        <begin position="1"/>
        <end position="17"/>
    </location>
</feature>
<keyword evidence="10 18" id="KW-0472">Membrane</keyword>
<protein>
    <recommendedName>
        <fullName evidence="2">Proteinase-activated receptor 1</fullName>
    </recommendedName>
    <alternativeName>
        <fullName evidence="15">Thrombin receptor</fullName>
    </alternativeName>
</protein>
<comment type="similarity">
    <text evidence="17">Belongs to the G-protein coupled receptor 1 family.</text>
</comment>
<keyword evidence="5" id="KW-0356">Hemostasis</keyword>
<evidence type="ECO:0000256" key="4">
    <source>
        <dbReference type="ARBA" id="ARBA00022692"/>
    </source>
</evidence>
<evidence type="ECO:0000256" key="16">
    <source>
        <dbReference type="PIRSR" id="PIRSR603912-52"/>
    </source>
</evidence>
<feature type="transmembrane region" description="Helical" evidence="18">
    <location>
        <begin position="299"/>
        <end position="324"/>
    </location>
</feature>
<evidence type="ECO:0000256" key="7">
    <source>
        <dbReference type="ARBA" id="ARBA00022989"/>
    </source>
</evidence>
<evidence type="ECO:0000256" key="9">
    <source>
        <dbReference type="ARBA" id="ARBA00023084"/>
    </source>
</evidence>
<evidence type="ECO:0000256" key="11">
    <source>
        <dbReference type="ARBA" id="ARBA00023157"/>
    </source>
</evidence>
<dbReference type="GO" id="GO:0030194">
    <property type="term" value="P:positive regulation of blood coagulation"/>
    <property type="evidence" value="ECO:0007669"/>
    <property type="project" value="TreeGrafter"/>
</dbReference>
<evidence type="ECO:0000313" key="22">
    <source>
        <dbReference type="Proteomes" id="UP000261540"/>
    </source>
</evidence>
<evidence type="ECO:0000256" key="15">
    <source>
        <dbReference type="ARBA" id="ARBA00031780"/>
    </source>
</evidence>
<dbReference type="InterPro" id="IPR000935">
    <property type="entry name" value="Thrmbn_rcpt"/>
</dbReference>
<name>A0A3B3SIR1_9TELE</name>
<evidence type="ECO:0000313" key="21">
    <source>
        <dbReference type="Ensembl" id="ENSPKIP00000030190.1"/>
    </source>
</evidence>
<dbReference type="GeneTree" id="ENSGT01050000244840"/>
<dbReference type="InterPro" id="IPR000276">
    <property type="entry name" value="GPCR_Rhodpsn"/>
</dbReference>
<feature type="domain" description="G-protein coupled receptors family 1 profile" evidence="20">
    <location>
        <begin position="106"/>
        <end position="357"/>
    </location>
</feature>
<dbReference type="GO" id="GO:0005886">
    <property type="term" value="C:plasma membrane"/>
    <property type="evidence" value="ECO:0007669"/>
    <property type="project" value="UniProtKB-SubCell"/>
</dbReference>
<proteinExistence type="inferred from homology"/>
<dbReference type="FunFam" id="1.20.1070.10:FF:000040">
    <property type="entry name" value="Coagulation factor 2 (thrombin) receptor"/>
    <property type="match status" value="1"/>
</dbReference>
<dbReference type="PRINTS" id="PR00237">
    <property type="entry name" value="GPCRRHODOPSN"/>
</dbReference>
<feature type="transmembrane region" description="Helical" evidence="18">
    <location>
        <begin position="164"/>
        <end position="185"/>
    </location>
</feature>
<dbReference type="RefSeq" id="XP_023652794.1">
    <property type="nucleotide sequence ID" value="XM_023797026.2"/>
</dbReference>
<keyword evidence="11 16" id="KW-1015">Disulfide bond</keyword>
<keyword evidence="8 17" id="KW-0297">G-protein coupled receptor</keyword>
<feature type="transmembrane region" description="Helical" evidence="18">
    <location>
        <begin position="206"/>
        <end position="226"/>
    </location>
</feature>
<keyword evidence="22" id="KW-1185">Reference proteome</keyword>
<keyword evidence="12 17" id="KW-0675">Receptor</keyword>
<dbReference type="GeneID" id="111836076"/>
<evidence type="ECO:0000256" key="13">
    <source>
        <dbReference type="ARBA" id="ARBA00023180"/>
    </source>
</evidence>
<feature type="transmembrane region" description="Helical" evidence="18">
    <location>
        <begin position="124"/>
        <end position="144"/>
    </location>
</feature>
<reference evidence="21" key="2">
    <citation type="submission" date="2025-09" db="UniProtKB">
        <authorList>
            <consortium name="Ensembl"/>
        </authorList>
    </citation>
    <scope>IDENTIFICATION</scope>
</reference>
<feature type="transmembrane region" description="Helical" evidence="18">
    <location>
        <begin position="253"/>
        <end position="278"/>
    </location>
</feature>
<evidence type="ECO:0000256" key="12">
    <source>
        <dbReference type="ARBA" id="ARBA00023170"/>
    </source>
</evidence>
<keyword evidence="13" id="KW-0325">Glycoprotein</keyword>
<evidence type="ECO:0000256" key="10">
    <source>
        <dbReference type="ARBA" id="ARBA00023136"/>
    </source>
</evidence>
<keyword evidence="14 17" id="KW-0807">Transducer</keyword>
<dbReference type="GO" id="GO:0015057">
    <property type="term" value="F:thrombin-activated receptor activity"/>
    <property type="evidence" value="ECO:0007669"/>
    <property type="project" value="InterPro"/>
</dbReference>
<keyword evidence="3" id="KW-1003">Cell membrane</keyword>
<feature type="transmembrane region" description="Helical" evidence="18">
    <location>
        <begin position="91"/>
        <end position="112"/>
    </location>
</feature>
<dbReference type="Gene3D" id="1.20.1070.10">
    <property type="entry name" value="Rhodopsin 7-helix transmembrane proteins"/>
    <property type="match status" value="1"/>
</dbReference>
<dbReference type="GO" id="GO:0007596">
    <property type="term" value="P:blood coagulation"/>
    <property type="evidence" value="ECO:0007669"/>
    <property type="project" value="UniProtKB-KW"/>
</dbReference>
<dbReference type="PRINTS" id="PR00908">
    <property type="entry name" value="THROMBINR"/>
</dbReference>